<evidence type="ECO:0000313" key="7">
    <source>
        <dbReference type="Proteomes" id="UP001071777"/>
    </source>
</evidence>
<feature type="region of interest" description="Disordered" evidence="4">
    <location>
        <begin position="138"/>
        <end position="158"/>
    </location>
</feature>
<keyword evidence="3" id="KW-0862">Zinc</keyword>
<protein>
    <recommendedName>
        <fullName evidence="5">Zinc finger double-stranded RNA binding domain-containing protein</fullName>
    </recommendedName>
</protein>
<evidence type="ECO:0000256" key="3">
    <source>
        <dbReference type="ARBA" id="ARBA00022833"/>
    </source>
</evidence>
<keyword evidence="2" id="KW-0863">Zinc-finger</keyword>
<evidence type="ECO:0000259" key="5">
    <source>
        <dbReference type="Pfam" id="PF12171"/>
    </source>
</evidence>
<evidence type="ECO:0000256" key="2">
    <source>
        <dbReference type="ARBA" id="ARBA00022771"/>
    </source>
</evidence>
<name>A0ABQ8P691_9CRYT</name>
<evidence type="ECO:0000313" key="6">
    <source>
        <dbReference type="EMBL" id="KAJ1609821.1"/>
    </source>
</evidence>
<reference evidence="6" key="1">
    <citation type="submission" date="2022-10" db="EMBL/GenBank/DDBJ databases">
        <title>Adaptive evolution leads to modifications in subtelomeric GC content in a zoonotic Cryptosporidium species.</title>
        <authorList>
            <person name="Li J."/>
            <person name="Feng Y."/>
            <person name="Xiao L."/>
        </authorList>
    </citation>
    <scope>NUCLEOTIDE SEQUENCE</scope>
    <source>
        <strain evidence="6">25894</strain>
    </source>
</reference>
<accession>A0ABQ8P691</accession>
<organism evidence="6 7">
    <name type="scientific">Cryptosporidium canis</name>
    <dbReference type="NCBI Taxonomy" id="195482"/>
    <lineage>
        <taxon>Eukaryota</taxon>
        <taxon>Sar</taxon>
        <taxon>Alveolata</taxon>
        <taxon>Apicomplexa</taxon>
        <taxon>Conoidasida</taxon>
        <taxon>Coccidia</taxon>
        <taxon>Eucoccidiorida</taxon>
        <taxon>Eimeriorina</taxon>
        <taxon>Cryptosporidiidae</taxon>
        <taxon>Cryptosporidium</taxon>
    </lineage>
</organism>
<keyword evidence="7" id="KW-1185">Reference proteome</keyword>
<feature type="domain" description="Zinc finger double-stranded RNA binding" evidence="5">
    <location>
        <begin position="74"/>
        <end position="100"/>
    </location>
</feature>
<dbReference type="InterPro" id="IPR022755">
    <property type="entry name" value="Znf_C2H2_jaz"/>
</dbReference>
<evidence type="ECO:0000256" key="1">
    <source>
        <dbReference type="ARBA" id="ARBA00022723"/>
    </source>
</evidence>
<dbReference type="Proteomes" id="UP001071777">
    <property type="component" value="Unassembled WGS sequence"/>
</dbReference>
<proteinExistence type="predicted"/>
<evidence type="ECO:0000256" key="4">
    <source>
        <dbReference type="SAM" id="MobiDB-lite"/>
    </source>
</evidence>
<dbReference type="Pfam" id="PF12171">
    <property type="entry name" value="zf-C2H2_jaz"/>
    <property type="match status" value="1"/>
</dbReference>
<dbReference type="InterPro" id="IPR036236">
    <property type="entry name" value="Znf_C2H2_sf"/>
</dbReference>
<gene>
    <name evidence="6" type="ORF">OJ252_2081</name>
</gene>
<sequence length="158" mass="18400">MYKRVALFSSDLFVNSLHEQNQLENIENQLDQFCEEDFSDNHLEYSDELSNPLINNQNTATQNSNYTDSDFIGKFKCLICPKKIIINEIDLDKHLKSKQHLSKVDEWKKKQESARRIREKFNILHNLVDENEVLPGNNSNEEGCVEIKATAKPRKSKS</sequence>
<dbReference type="Gene3D" id="3.30.160.60">
    <property type="entry name" value="Classic Zinc Finger"/>
    <property type="match status" value="1"/>
</dbReference>
<dbReference type="EMBL" id="JAPCXB010000077">
    <property type="protein sequence ID" value="KAJ1609821.1"/>
    <property type="molecule type" value="Genomic_DNA"/>
</dbReference>
<dbReference type="SUPFAM" id="SSF57667">
    <property type="entry name" value="beta-beta-alpha zinc fingers"/>
    <property type="match status" value="1"/>
</dbReference>
<comment type="caution">
    <text evidence="6">The sequence shown here is derived from an EMBL/GenBank/DDBJ whole genome shotgun (WGS) entry which is preliminary data.</text>
</comment>
<keyword evidence="1" id="KW-0479">Metal-binding</keyword>